<feature type="domain" description="Serpin" evidence="3">
    <location>
        <begin position="485"/>
        <end position="893"/>
    </location>
</feature>
<dbReference type="PANTHER" id="PTHR11461">
    <property type="entry name" value="SERINE PROTEASE INHIBITOR, SERPIN"/>
    <property type="match status" value="1"/>
</dbReference>
<protein>
    <submittedName>
        <fullName evidence="4">Voltage-dependent calcium channel subunit alpha-2/delta-3</fullName>
    </submittedName>
</protein>
<dbReference type="PROSITE" id="PS00284">
    <property type="entry name" value="SERPIN"/>
    <property type="match status" value="1"/>
</dbReference>
<feature type="domain" description="Serpin" evidence="3">
    <location>
        <begin position="15"/>
        <end position="351"/>
    </location>
</feature>
<dbReference type="Gene3D" id="2.30.39.10">
    <property type="entry name" value="Alpha-1-antitrypsin, domain 1"/>
    <property type="match status" value="2"/>
</dbReference>
<accession>A0A4D9ET75</accession>
<dbReference type="InterPro" id="IPR000240">
    <property type="entry name" value="Serpin_B9/Maspin"/>
</dbReference>
<dbReference type="InterPro" id="IPR036186">
    <property type="entry name" value="Serpin_sf"/>
</dbReference>
<evidence type="ECO:0000259" key="3">
    <source>
        <dbReference type="SMART" id="SM00093"/>
    </source>
</evidence>
<comment type="similarity">
    <text evidence="1">Belongs to the serpin family. Ov-serpin subfamily.</text>
</comment>
<sequence>MAIDALRLANTAFAVDMFKRLCEKDKTANIVFAPLCTSTSLALAYKATKGDTATQMIKALHLEDVKDVLFGFQTVTSDVSKLSSFFSLKMVKRLYVEKSLNPTTEFINATKRPFPSELELVDFKEKTEETRQQINKSVSELTDGKMENILNEESINDQTKILLVNTAYFVTNWMKQFPEAQIKECPFKINKTETKPVQMMNLEATFCLGYVKELKIAILELPCLNKHMSMLILLPKEIEDDTTGLEQLEQALTPETLVQWTNPSVMANTKVNVFLPKFKVEGDYDLKPVLESLGMTDIFNKNVADFSEMSETKGVVLSQIIHRVSLEVNAEGAELREDWAWTVFDGKSHKKRFWQAESYRSQHGDREAEACLCPFPATAAISPHKVYTHFPRSSPNNPLMTFPTNSFPSFTCLQTYPIAAAKIVIAQRVGGTLCRGSGRDFYILAATESCSELTYSADKKTRSRQEAHCDFTMGSISQAITEMGLDLYNELNKNAANKNIFFSPMSISTGLVMVLLGSRGNTATEMQEVLHLNRAAGSANLGTGPVSESGTTKAEPESLNEGQYHQLPHFPKPSPSRCDLVGGIHTEFQTLLSQLKNLNKSYVLSLANSLFAQKGYNLHQQYLECTKELYGAMLQTVDFKSATEAARQTINSWVESKTQGKIRELFVPGVIDPTAVLVLVNAIYFKATWEYKFEEKLTMPRDFRINQNESKSVQMMYQKDRFKIAHIQEIDAQILTIPYAGKSLNMIILLPDDTTGLEQVERAMTYEKLTHWTSLESMREREVEVYLPRFKLEDKFELNLPLQEMGMIDVFKESKADLSGMAPSQKLFLSKVVHKAYVEVNEEGTLAAAATGSVVVNRSHLSGDLFMADHPFLFFIQHNPTNTILFLGKLCSP</sequence>
<dbReference type="Proteomes" id="UP000297703">
    <property type="component" value="Unassembled WGS sequence"/>
</dbReference>
<dbReference type="FunFam" id="2.30.39.10:FF:000001">
    <property type="entry name" value="Serpin family B member 2"/>
    <property type="match status" value="2"/>
</dbReference>
<dbReference type="PANTHER" id="PTHR11461:SF199">
    <property type="entry name" value="SERPIN B11"/>
    <property type="match status" value="1"/>
</dbReference>
<reference evidence="4 5" key="2">
    <citation type="submission" date="2019-04" db="EMBL/GenBank/DDBJ databases">
        <title>The genome sequence of big-headed turtle.</title>
        <authorList>
            <person name="Gong S."/>
        </authorList>
    </citation>
    <scope>NUCLEOTIDE SEQUENCE [LARGE SCALE GENOMIC DNA]</scope>
    <source>
        <strain evidence="4">DO16091913</strain>
        <tissue evidence="4">Muscle</tissue>
    </source>
</reference>
<reference evidence="4 5" key="1">
    <citation type="submission" date="2019-04" db="EMBL/GenBank/DDBJ databases">
        <title>Draft genome of the big-headed turtle Platysternon megacephalum.</title>
        <authorList>
            <person name="Gong S."/>
        </authorList>
    </citation>
    <scope>NUCLEOTIDE SEQUENCE [LARGE SCALE GENOMIC DNA]</scope>
    <source>
        <strain evidence="4">DO16091913</strain>
        <tissue evidence="4">Muscle</tissue>
    </source>
</reference>
<keyword evidence="5" id="KW-1185">Reference proteome</keyword>
<dbReference type="InterPro" id="IPR000215">
    <property type="entry name" value="Serpin_fam"/>
</dbReference>
<dbReference type="Pfam" id="PF00079">
    <property type="entry name" value="Serpin"/>
    <property type="match status" value="2"/>
</dbReference>
<comment type="caution">
    <text evidence="4">The sequence shown here is derived from an EMBL/GenBank/DDBJ whole genome shotgun (WGS) entry which is preliminary data.</text>
</comment>
<dbReference type="CDD" id="cd19956">
    <property type="entry name" value="serpinB"/>
    <property type="match status" value="1"/>
</dbReference>
<dbReference type="Gene3D" id="3.30.497.10">
    <property type="entry name" value="Antithrombin, subunit I, domain 2"/>
    <property type="match status" value="2"/>
</dbReference>
<dbReference type="EMBL" id="QXTE01000023">
    <property type="protein sequence ID" value="TFK12375.1"/>
    <property type="molecule type" value="Genomic_DNA"/>
</dbReference>
<evidence type="ECO:0000256" key="2">
    <source>
        <dbReference type="SAM" id="MobiDB-lite"/>
    </source>
</evidence>
<dbReference type="GO" id="GO:0004867">
    <property type="term" value="F:serine-type endopeptidase inhibitor activity"/>
    <property type="evidence" value="ECO:0007669"/>
    <property type="project" value="InterPro"/>
</dbReference>
<gene>
    <name evidence="4" type="ORF">DR999_PMT04284</name>
</gene>
<dbReference type="SMART" id="SM00093">
    <property type="entry name" value="SERPIN"/>
    <property type="match status" value="2"/>
</dbReference>
<dbReference type="SUPFAM" id="SSF56574">
    <property type="entry name" value="Serpins"/>
    <property type="match status" value="2"/>
</dbReference>
<dbReference type="AlphaFoldDB" id="A0A4D9ET75"/>
<dbReference type="GO" id="GO:0005615">
    <property type="term" value="C:extracellular space"/>
    <property type="evidence" value="ECO:0007669"/>
    <property type="project" value="InterPro"/>
</dbReference>
<feature type="region of interest" description="Disordered" evidence="2">
    <location>
        <begin position="540"/>
        <end position="570"/>
    </location>
</feature>
<name>A0A4D9ET75_9SAUR</name>
<organism evidence="4 5">
    <name type="scientific">Platysternon megacephalum</name>
    <name type="common">big-headed turtle</name>
    <dbReference type="NCBI Taxonomy" id="55544"/>
    <lineage>
        <taxon>Eukaryota</taxon>
        <taxon>Metazoa</taxon>
        <taxon>Chordata</taxon>
        <taxon>Craniata</taxon>
        <taxon>Vertebrata</taxon>
        <taxon>Euteleostomi</taxon>
        <taxon>Archelosauria</taxon>
        <taxon>Testudinata</taxon>
        <taxon>Testudines</taxon>
        <taxon>Cryptodira</taxon>
        <taxon>Durocryptodira</taxon>
        <taxon>Testudinoidea</taxon>
        <taxon>Platysternidae</taxon>
        <taxon>Platysternon</taxon>
    </lineage>
</organism>
<dbReference type="InterPro" id="IPR042178">
    <property type="entry name" value="Serpin_sf_1"/>
</dbReference>
<dbReference type="OrthoDB" id="671595at2759"/>
<evidence type="ECO:0000256" key="1">
    <source>
        <dbReference type="ARBA" id="ARBA00006426"/>
    </source>
</evidence>
<dbReference type="PRINTS" id="PR00676">
    <property type="entry name" value="MASPIN"/>
</dbReference>
<dbReference type="InterPro" id="IPR023796">
    <property type="entry name" value="Serpin_dom"/>
</dbReference>
<evidence type="ECO:0000313" key="4">
    <source>
        <dbReference type="EMBL" id="TFK12375.1"/>
    </source>
</evidence>
<dbReference type="InterPro" id="IPR042185">
    <property type="entry name" value="Serpin_sf_2"/>
</dbReference>
<dbReference type="InterPro" id="IPR023795">
    <property type="entry name" value="Serpin_CS"/>
</dbReference>
<proteinExistence type="inferred from homology"/>
<dbReference type="STRING" id="55544.A0A4D9ET75"/>
<evidence type="ECO:0000313" key="5">
    <source>
        <dbReference type="Proteomes" id="UP000297703"/>
    </source>
</evidence>